<organism evidence="2 3">
    <name type="scientific">Bacillus gobiensis</name>
    <dbReference type="NCBI Taxonomy" id="1441095"/>
    <lineage>
        <taxon>Bacteria</taxon>
        <taxon>Bacillati</taxon>
        <taxon>Bacillota</taxon>
        <taxon>Bacilli</taxon>
        <taxon>Bacillales</taxon>
        <taxon>Bacillaceae</taxon>
        <taxon>Bacillus</taxon>
    </lineage>
</organism>
<reference evidence="2 3" key="2">
    <citation type="journal article" date="2016" name="Int. J. Syst. Evol. Microbiol.">
        <title>Bacillus gobiensis sp. nov., isolated from a soil sample.</title>
        <authorList>
            <person name="Liu B."/>
            <person name="Liu G.H."/>
            <person name="Cetin S."/>
            <person name="Schumann P."/>
            <person name="Pan Z.Z."/>
            <person name="Chen Q.Q."/>
        </authorList>
    </citation>
    <scope>NUCLEOTIDE SEQUENCE [LARGE SCALE GENOMIC DNA]</scope>
    <source>
        <strain evidence="2 3">FJAT-4402</strain>
    </source>
</reference>
<dbReference type="PATRIC" id="fig|1441095.3.peg.374"/>
<dbReference type="STRING" id="1441095.AM592_01775"/>
<evidence type="ECO:0000313" key="2">
    <source>
        <dbReference type="EMBL" id="ALC80451.1"/>
    </source>
</evidence>
<dbReference type="RefSeq" id="WP_053602183.1">
    <property type="nucleotide sequence ID" value="NZ_CP012600.1"/>
</dbReference>
<dbReference type="Proteomes" id="UP000067625">
    <property type="component" value="Chromosome"/>
</dbReference>
<dbReference type="EMBL" id="CP012600">
    <property type="protein sequence ID" value="ALC80451.1"/>
    <property type="molecule type" value="Genomic_DNA"/>
</dbReference>
<evidence type="ECO:0000313" key="3">
    <source>
        <dbReference type="Proteomes" id="UP000067625"/>
    </source>
</evidence>
<keyword evidence="3" id="KW-1185">Reference proteome</keyword>
<name>A0A0M5JL39_9BACI</name>
<feature type="coiled-coil region" evidence="1">
    <location>
        <begin position="32"/>
        <end position="66"/>
    </location>
</feature>
<gene>
    <name evidence="2" type="ORF">AM592_01775</name>
</gene>
<evidence type="ECO:0000256" key="1">
    <source>
        <dbReference type="SAM" id="Coils"/>
    </source>
</evidence>
<dbReference type="OrthoDB" id="9993897at2"/>
<dbReference type="AlphaFoldDB" id="A0A0M5JL39"/>
<keyword evidence="1" id="KW-0175">Coiled coil</keyword>
<sequence length="76" mass="8810">MAQKSTVDFMMEDLQEQISKLSYEKALFKGMATNKEFENQQLQHELETLKNENEELKKKIADSTTAEIIEEPQSAE</sequence>
<proteinExistence type="predicted"/>
<reference evidence="3" key="1">
    <citation type="submission" date="2015-08" db="EMBL/GenBank/DDBJ databases">
        <title>Genome sequencing project for genomic taxonomy and phylogenomics of Bacillus-like bacteria.</title>
        <authorList>
            <person name="Liu B."/>
            <person name="Wang J."/>
            <person name="Zhu Y."/>
            <person name="Liu G."/>
            <person name="Chen Q."/>
            <person name="Chen Z."/>
            <person name="Lan J."/>
            <person name="Che J."/>
            <person name="Ge C."/>
            <person name="Shi H."/>
            <person name="Pan Z."/>
            <person name="Liu X."/>
        </authorList>
    </citation>
    <scope>NUCLEOTIDE SEQUENCE [LARGE SCALE GENOMIC DNA]</scope>
    <source>
        <strain evidence="3">FJAT-4402</strain>
    </source>
</reference>
<protein>
    <submittedName>
        <fullName evidence="2">Uncharacterized protein</fullName>
    </submittedName>
</protein>
<accession>A0A0M5JL39</accession>